<dbReference type="Proteomes" id="UP001321018">
    <property type="component" value="Unassembled WGS sequence"/>
</dbReference>
<gene>
    <name evidence="2" type="ORF">OB960_22760</name>
</gene>
<dbReference type="SUPFAM" id="SSF56300">
    <property type="entry name" value="Metallo-dependent phosphatases"/>
    <property type="match status" value="1"/>
</dbReference>
<dbReference type="GO" id="GO:0016787">
    <property type="term" value="F:hydrolase activity"/>
    <property type="evidence" value="ECO:0007669"/>
    <property type="project" value="InterPro"/>
</dbReference>
<dbReference type="AlphaFoldDB" id="A0AAP3E4J3"/>
<accession>A0AAP3E4J3</accession>
<proteinExistence type="predicted"/>
<protein>
    <submittedName>
        <fullName evidence="2">Metallophosphoesterase</fullName>
    </submittedName>
</protein>
<comment type="caution">
    <text evidence="2">The sequence shown here is derived from an EMBL/GenBank/DDBJ whole genome shotgun (WGS) entry which is preliminary data.</text>
</comment>
<dbReference type="InterPro" id="IPR029052">
    <property type="entry name" value="Metallo-depent_PP-like"/>
</dbReference>
<organism evidence="2 3">
    <name type="scientific">Natronoglomus mannanivorans</name>
    <dbReference type="NCBI Taxonomy" id="2979990"/>
    <lineage>
        <taxon>Archaea</taxon>
        <taxon>Methanobacteriati</taxon>
        <taxon>Methanobacteriota</taxon>
        <taxon>Stenosarchaea group</taxon>
        <taxon>Halobacteria</taxon>
        <taxon>Halobacteriales</taxon>
        <taxon>Natrialbaceae</taxon>
        <taxon>Natronoglomus</taxon>
    </lineage>
</organism>
<evidence type="ECO:0000259" key="1">
    <source>
        <dbReference type="Pfam" id="PF00149"/>
    </source>
</evidence>
<dbReference type="Pfam" id="PF00149">
    <property type="entry name" value="Metallophos"/>
    <property type="match status" value="1"/>
</dbReference>
<name>A0AAP3E4J3_9EURY</name>
<evidence type="ECO:0000313" key="3">
    <source>
        <dbReference type="Proteomes" id="UP001321018"/>
    </source>
</evidence>
<sequence length="192" mass="21950">MARYVISDHHFGHSRIIEYTDRPFTSVGEMNNALLDRYYETVDSDDVLIHLGDVAMDMQNGQETIEYFERLNGDLLVAGNHDVGLSPDEAPFPVVDSCILEHGEYEFYCTHRPEDIPESWEGWAIHGHMHNNDTEGYPFVAYDERRVNVSCELVNYFPVQLETLTTLLDACPAGSRLRDVDTAKEELGDRVH</sequence>
<evidence type="ECO:0000313" key="2">
    <source>
        <dbReference type="EMBL" id="MCU4744202.1"/>
    </source>
</evidence>
<dbReference type="Gene3D" id="3.60.21.10">
    <property type="match status" value="1"/>
</dbReference>
<dbReference type="InterPro" id="IPR004843">
    <property type="entry name" value="Calcineurin-like_PHP"/>
</dbReference>
<feature type="domain" description="Calcineurin-like phosphoesterase" evidence="1">
    <location>
        <begin position="4"/>
        <end position="104"/>
    </location>
</feature>
<dbReference type="RefSeq" id="WP_338006007.1">
    <property type="nucleotide sequence ID" value="NZ_JAOPKA010000023.1"/>
</dbReference>
<dbReference type="EMBL" id="JAOPKA010000023">
    <property type="protein sequence ID" value="MCU4744202.1"/>
    <property type="molecule type" value="Genomic_DNA"/>
</dbReference>
<reference evidence="2" key="1">
    <citation type="submission" date="2022-09" db="EMBL/GenBank/DDBJ databases">
        <title>Enrichment on poylsaccharides allowed isolation of novel metabolic and taxonomic groups of Haloarchaea.</title>
        <authorList>
            <person name="Sorokin D.Y."/>
            <person name="Elcheninov A.G."/>
            <person name="Khizhniak T.V."/>
            <person name="Kolganova T.V."/>
            <person name="Kublanov I.V."/>
        </authorList>
    </citation>
    <scope>NUCLEOTIDE SEQUENCE</scope>
    <source>
        <strain evidence="2">AArc-xg1-1</strain>
    </source>
</reference>